<keyword evidence="1" id="KW-0479">Metal-binding</keyword>
<accession>A0A022RAN1</accession>
<dbReference type="OrthoDB" id="21204at2759"/>
<dbReference type="SMART" id="SM00184">
    <property type="entry name" value="RING"/>
    <property type="match status" value="1"/>
</dbReference>
<dbReference type="EMBL" id="KI630574">
    <property type="protein sequence ID" value="EYU37074.1"/>
    <property type="molecule type" value="Genomic_DNA"/>
</dbReference>
<gene>
    <name evidence="6" type="ORF">MIMGU_mgv1a011628mg</name>
</gene>
<organism evidence="6 7">
    <name type="scientific">Erythranthe guttata</name>
    <name type="common">Yellow monkey flower</name>
    <name type="synonym">Mimulus guttatus</name>
    <dbReference type="NCBI Taxonomy" id="4155"/>
    <lineage>
        <taxon>Eukaryota</taxon>
        <taxon>Viridiplantae</taxon>
        <taxon>Streptophyta</taxon>
        <taxon>Embryophyta</taxon>
        <taxon>Tracheophyta</taxon>
        <taxon>Spermatophyta</taxon>
        <taxon>Magnoliopsida</taxon>
        <taxon>eudicotyledons</taxon>
        <taxon>Gunneridae</taxon>
        <taxon>Pentapetalae</taxon>
        <taxon>asterids</taxon>
        <taxon>lamiids</taxon>
        <taxon>Lamiales</taxon>
        <taxon>Phrymaceae</taxon>
        <taxon>Erythranthe</taxon>
    </lineage>
</organism>
<evidence type="ECO:0000313" key="6">
    <source>
        <dbReference type="EMBL" id="EYU37074.1"/>
    </source>
</evidence>
<feature type="domain" description="RING-type" evidence="5">
    <location>
        <begin position="25"/>
        <end position="74"/>
    </location>
</feature>
<dbReference type="PROSITE" id="PS00518">
    <property type="entry name" value="ZF_RING_1"/>
    <property type="match status" value="1"/>
</dbReference>
<dbReference type="InterPro" id="IPR018957">
    <property type="entry name" value="Znf_C3HC4_RING-type"/>
</dbReference>
<dbReference type="PANTHER" id="PTHR47692">
    <property type="entry name" value="RING/U-BOX SUPERFAMILY PROTEIN"/>
    <property type="match status" value="1"/>
</dbReference>
<keyword evidence="7" id="KW-1185">Reference proteome</keyword>
<dbReference type="SUPFAM" id="SSF57850">
    <property type="entry name" value="RING/U-box"/>
    <property type="match status" value="1"/>
</dbReference>
<dbReference type="AlphaFoldDB" id="A0A022RAN1"/>
<evidence type="ECO:0000259" key="5">
    <source>
        <dbReference type="PROSITE" id="PS50089"/>
    </source>
</evidence>
<sequence length="276" mass="32213">MAEGESLTESSSDPNPNPNPNPDPCSICLSSVTQDSYLDKCFHKFCYNCIIRWINVVASKQSSASSTVTCPMCKTENLSIIYGYDGTYFQRHYVGKSLENSEFFSEAHRYRLKCYYTEPGDLADKLQVPRYWKFRKYIQHNHFLGDWLRREFQALIQVEDVDIIMHHTLGVVDSLRRDWLKDPKISTEKVRQAFRASIYEAVRPFLTGRTERFVNELELFVGSGMNIEAFDKVYIKHLGWKFLEINENEHDDEPSNENHTSAVPYLYILDEESDEN</sequence>
<dbReference type="Pfam" id="PF00097">
    <property type="entry name" value="zf-C3HC4"/>
    <property type="match status" value="1"/>
</dbReference>
<dbReference type="InterPro" id="IPR013083">
    <property type="entry name" value="Znf_RING/FYVE/PHD"/>
</dbReference>
<dbReference type="Proteomes" id="UP000030748">
    <property type="component" value="Unassembled WGS sequence"/>
</dbReference>
<proteinExistence type="predicted"/>
<dbReference type="PANTHER" id="PTHR47692:SF2">
    <property type="entry name" value="ZINC FINGER RING-TYPE DOMAIN CONTAINING PROTEIN"/>
    <property type="match status" value="1"/>
</dbReference>
<keyword evidence="3" id="KW-0862">Zinc</keyword>
<dbReference type="eggNOG" id="KOG4430">
    <property type="taxonomic scope" value="Eukaryota"/>
</dbReference>
<dbReference type="InterPro" id="IPR001841">
    <property type="entry name" value="Znf_RING"/>
</dbReference>
<dbReference type="Gene3D" id="3.30.40.10">
    <property type="entry name" value="Zinc/RING finger domain, C3HC4 (zinc finger)"/>
    <property type="match status" value="1"/>
</dbReference>
<protein>
    <recommendedName>
        <fullName evidence="5">RING-type domain-containing protein</fullName>
    </recommendedName>
</protein>
<evidence type="ECO:0000256" key="1">
    <source>
        <dbReference type="ARBA" id="ARBA00022723"/>
    </source>
</evidence>
<dbReference type="KEGG" id="egt:105958479"/>
<dbReference type="STRING" id="4155.A0A022RAN1"/>
<dbReference type="InterPro" id="IPR017907">
    <property type="entry name" value="Znf_RING_CS"/>
</dbReference>
<evidence type="ECO:0000256" key="4">
    <source>
        <dbReference type="PROSITE-ProRule" id="PRU00175"/>
    </source>
</evidence>
<evidence type="ECO:0000256" key="3">
    <source>
        <dbReference type="ARBA" id="ARBA00022833"/>
    </source>
</evidence>
<evidence type="ECO:0000256" key="2">
    <source>
        <dbReference type="ARBA" id="ARBA00022771"/>
    </source>
</evidence>
<dbReference type="OMA" id="CICQWVK"/>
<evidence type="ECO:0000313" key="7">
    <source>
        <dbReference type="Proteomes" id="UP000030748"/>
    </source>
</evidence>
<dbReference type="PhylomeDB" id="A0A022RAN1"/>
<dbReference type="GO" id="GO:0008270">
    <property type="term" value="F:zinc ion binding"/>
    <property type="evidence" value="ECO:0007669"/>
    <property type="project" value="UniProtKB-KW"/>
</dbReference>
<name>A0A022RAN1_ERYGU</name>
<dbReference type="PROSITE" id="PS50089">
    <property type="entry name" value="ZF_RING_2"/>
    <property type="match status" value="1"/>
</dbReference>
<keyword evidence="2 4" id="KW-0863">Zinc-finger</keyword>
<reference evidence="6 7" key="1">
    <citation type="journal article" date="2013" name="Proc. Natl. Acad. Sci. U.S.A.">
        <title>Fine-scale variation in meiotic recombination in Mimulus inferred from population shotgun sequencing.</title>
        <authorList>
            <person name="Hellsten U."/>
            <person name="Wright K.M."/>
            <person name="Jenkins J."/>
            <person name="Shu S."/>
            <person name="Yuan Y."/>
            <person name="Wessler S.R."/>
            <person name="Schmutz J."/>
            <person name="Willis J.H."/>
            <person name="Rokhsar D.S."/>
        </authorList>
    </citation>
    <scope>NUCLEOTIDE SEQUENCE [LARGE SCALE GENOMIC DNA]</scope>
    <source>
        <strain evidence="7">cv. DUN x IM62</strain>
    </source>
</reference>